<name>A0A252EKW2_9PROT</name>
<dbReference type="EMBL" id="JOOZ01000020">
    <property type="protein sequence ID" value="OUL67067.1"/>
    <property type="molecule type" value="Genomic_DNA"/>
</dbReference>
<reference evidence="1 2" key="1">
    <citation type="submission" date="2014-06" db="EMBL/GenBank/DDBJ databases">
        <authorList>
            <person name="Ju J."/>
            <person name="Zhang J."/>
        </authorList>
    </citation>
    <scope>NUCLEOTIDE SEQUENCE [LARGE SCALE GENOMIC DNA]</scope>
    <source>
        <strain evidence="1">DmL_050</strain>
    </source>
</reference>
<dbReference type="AlphaFoldDB" id="A0A252EKW2"/>
<gene>
    <name evidence="1" type="ORF">HK16_05810</name>
</gene>
<evidence type="ECO:0008006" key="3">
    <source>
        <dbReference type="Google" id="ProtNLM"/>
    </source>
</evidence>
<dbReference type="RefSeq" id="WP_086896996.1">
    <property type="nucleotide sequence ID" value="NZ_JOOZ01000020.1"/>
</dbReference>
<comment type="caution">
    <text evidence="1">The sequence shown here is derived from an EMBL/GenBank/DDBJ whole genome shotgun (WGS) entry which is preliminary data.</text>
</comment>
<dbReference type="Proteomes" id="UP000195072">
    <property type="component" value="Unassembled WGS sequence"/>
</dbReference>
<organism evidence="1 2">
    <name type="scientific">Acetobacter senegalensis</name>
    <dbReference type="NCBI Taxonomy" id="446692"/>
    <lineage>
        <taxon>Bacteria</taxon>
        <taxon>Pseudomonadati</taxon>
        <taxon>Pseudomonadota</taxon>
        <taxon>Alphaproteobacteria</taxon>
        <taxon>Acetobacterales</taxon>
        <taxon>Acetobacteraceae</taxon>
        <taxon>Acetobacter</taxon>
    </lineage>
</organism>
<accession>A0A252EKW2</accession>
<evidence type="ECO:0000313" key="2">
    <source>
        <dbReference type="Proteomes" id="UP000195072"/>
    </source>
</evidence>
<sequence length="192" mass="20878">MAVKIKGGERIRAYLKELEGKVQNAKAVKAGFLEGATYPDGTPVAYIASIQEFGGKVNVPEKETTVYRSVNPDGSFKRDGKFVKRGSSNFATTHTVPAHEIVIPPRPFFRGAIAKNKDEWGKVLGISLKRSGYSAATALATVGQKMVEDIQGSIIDFSDPPNSPSTVRKKGYNNPLLHTRVMLRAVDAEVDE</sequence>
<protein>
    <recommendedName>
        <fullName evidence="3">Phage protein</fullName>
    </recommendedName>
</protein>
<proteinExistence type="predicted"/>
<evidence type="ECO:0000313" key="1">
    <source>
        <dbReference type="EMBL" id="OUL67067.1"/>
    </source>
</evidence>